<dbReference type="GO" id="GO:0009279">
    <property type="term" value="C:cell outer membrane"/>
    <property type="evidence" value="ECO:0007669"/>
    <property type="project" value="UniProtKB-SubCell"/>
</dbReference>
<dbReference type="InterPro" id="IPR024519">
    <property type="entry name" value="IAT_beta"/>
</dbReference>
<dbReference type="InterPro" id="IPR018392">
    <property type="entry name" value="LysM"/>
</dbReference>
<evidence type="ECO:0000313" key="10">
    <source>
        <dbReference type="EMBL" id="SUP75817.1"/>
    </source>
</evidence>
<accession>A0A380PS99</accession>
<dbReference type="Proteomes" id="UP000254835">
    <property type="component" value="Unassembled WGS sequence"/>
</dbReference>
<evidence type="ECO:0000256" key="7">
    <source>
        <dbReference type="ARBA" id="ARBA00074571"/>
    </source>
</evidence>
<dbReference type="InterPro" id="IPR054665">
    <property type="entry name" value="ZirU-like_dom"/>
</dbReference>
<evidence type="ECO:0000256" key="5">
    <source>
        <dbReference type="ARBA" id="ARBA00023237"/>
    </source>
</evidence>
<evidence type="ECO:0000256" key="1">
    <source>
        <dbReference type="ARBA" id="ARBA00004442"/>
    </source>
</evidence>
<dbReference type="Pfam" id="PF02369">
    <property type="entry name" value="Big_1"/>
    <property type="match status" value="1"/>
</dbReference>
<dbReference type="PANTHER" id="PTHR39576">
    <property type="entry name" value="ATTACHING AND EFFACING PROTEIN HOMOLOG-RELATED-RELATED"/>
    <property type="match status" value="1"/>
</dbReference>
<dbReference type="NCBIfam" id="NF040485">
    <property type="entry name" value="ZirU_fam"/>
    <property type="match status" value="1"/>
</dbReference>
<proteinExistence type="inferred from homology"/>
<dbReference type="InterPro" id="IPR051715">
    <property type="entry name" value="Intimin-Invasin_domain"/>
</dbReference>
<evidence type="ECO:0000256" key="6">
    <source>
        <dbReference type="ARBA" id="ARBA00057597"/>
    </source>
</evidence>
<evidence type="ECO:0000256" key="3">
    <source>
        <dbReference type="ARBA" id="ARBA00022737"/>
    </source>
</evidence>
<dbReference type="SUPFAM" id="SSF49373">
    <property type="entry name" value="Invasin/intimin cell-adhesion fragments"/>
    <property type="match status" value="3"/>
</dbReference>
<dbReference type="PROSITE" id="PS51782">
    <property type="entry name" value="LYSM"/>
    <property type="match status" value="1"/>
</dbReference>
<comment type="function">
    <text evidence="6">Invasin is a protein that allows enteric bacteria to penetrate cultured mammalian cells. The entry of invasin in the cell is mediated by binding several beta-1 chain integrins.</text>
</comment>
<name>A0A380PS99_YERFR</name>
<feature type="domain" description="LysM" evidence="9">
    <location>
        <begin position="47"/>
        <end position="95"/>
    </location>
</feature>
<feature type="domain" description="Big-1" evidence="8">
    <location>
        <begin position="624"/>
        <end position="716"/>
    </location>
</feature>
<dbReference type="EMBL" id="UHJA01000001">
    <property type="protein sequence ID" value="SUP75817.1"/>
    <property type="molecule type" value="Genomic_DNA"/>
</dbReference>
<dbReference type="InterPro" id="IPR038177">
    <property type="entry name" value="IAT_beta_sf"/>
</dbReference>
<evidence type="ECO:0000259" key="8">
    <source>
        <dbReference type="PROSITE" id="PS51127"/>
    </source>
</evidence>
<protein>
    <recommendedName>
        <fullName evidence="7">Invasin</fullName>
    </recommendedName>
</protein>
<gene>
    <name evidence="10" type="ORF">NCTC11470_00836</name>
</gene>
<dbReference type="Gene3D" id="2.40.160.160">
    <property type="entry name" value="Inverse autotransporter, beta-domain"/>
    <property type="match status" value="1"/>
</dbReference>
<dbReference type="SMART" id="SM00634">
    <property type="entry name" value="BID_1"/>
    <property type="match status" value="2"/>
</dbReference>
<dbReference type="FunFam" id="2.60.40.10:FF:000182">
    <property type="entry name" value="Gamma intimin"/>
    <property type="match status" value="1"/>
</dbReference>
<keyword evidence="3" id="KW-0677">Repeat</keyword>
<feature type="domain" description="Big-1" evidence="8">
    <location>
        <begin position="723"/>
        <end position="816"/>
    </location>
</feature>
<sequence length="897" mass="96887">MTYKPVVVWINIVLQLLLPLSLFFSPVIAKMLTPSSQTVPRMLYETMPYTLAPGETVFIVAKKCHLTVDELKEVNQFRSFSKPFIQLGSGDEIDIPRITPLPEKITTAENAKTVSSSQYKERLAHNLLKGATVLADDNTPLAAASMARSVAVGEANDAAQHWLSQFGTARVQLNLDNNLSLKGSAFDMLLPLYDDQKSLLFSQFGLRNHDSRNTINIGAGVRTLQDNWMYGANVFFDRDITGKNNRIGFGAEAWTDYLKLSANSYLRLTDWHQSRDFADYNERPANGYDLRVEAYLPAYPQIGTNLKYEQYKGNEVALFGKDDRQKNPYAFTAGINYTPIPLITIGAEQRAGKGGRNDTNISIQLNYRLGEPWQSQIDPSAVAASRTLAGSRYDLVERNNNIVLEYQKQDLIQLVLPNQMTGSAFEIIKVEAQVTAKYGLKRIDWDTAVIVAAGGVVTQTSSQNISIKLPPYTAGSNVYMLSAVAYDNQGNTSNHSTTQITVTQQSVSHLNSTLQVSPTEISADGVAVSLITLNLKDDNNLPVKGMGDQLTLDLHFTPDTTATQPVSYPLLSTVTETAPGIYTYQLTAGFTQGEANIAPTIQNISLASAKVILTASDNALSPENSLFSVEPTEIIADGVQTSVLSFTAQDIHHLPIKGLTVAFDVTGIPDVMLSAVTENNGVYAATLKGTVAGTVTVAPTVNGSAIVGKSHEVILTANHSTANVDLTVIIDDAFANGVDVNKIKAHVIDLHGNPVEDVAVKFEADNGATVITPEGITDTEGIAIVELANINPGVTTLNAIIDGHEERVETSFMPEIPLKLLIYRNGAELIGHPAVGDTLVAVAMCSIALCNGVPINYQWEIESSVGSGGFIAIAGATSETLTVTGDLQKRAIRVVSH</sequence>
<dbReference type="InterPro" id="IPR003344">
    <property type="entry name" value="Big_1_dom"/>
</dbReference>
<dbReference type="Pfam" id="PF11924">
    <property type="entry name" value="IAT_beta"/>
    <property type="match status" value="1"/>
</dbReference>
<dbReference type="InterPro" id="IPR013783">
    <property type="entry name" value="Ig-like_fold"/>
</dbReference>
<evidence type="ECO:0000256" key="4">
    <source>
        <dbReference type="ARBA" id="ARBA00023136"/>
    </source>
</evidence>
<dbReference type="AlphaFoldDB" id="A0A380PS99"/>
<evidence type="ECO:0000259" key="9">
    <source>
        <dbReference type="PROSITE" id="PS51782"/>
    </source>
</evidence>
<evidence type="ECO:0000313" key="11">
    <source>
        <dbReference type="Proteomes" id="UP000254835"/>
    </source>
</evidence>
<dbReference type="Pfam" id="PF09134">
    <property type="entry name" value="Invasin_D3"/>
    <property type="match status" value="2"/>
</dbReference>
<dbReference type="Gene3D" id="2.60.40.10">
    <property type="entry name" value="Immunoglobulins"/>
    <property type="match status" value="4"/>
</dbReference>
<dbReference type="InterPro" id="IPR003535">
    <property type="entry name" value="Intimin/invasin_bac"/>
</dbReference>
<comment type="similarity">
    <text evidence="2">Belongs to the intimin/invasin family.</text>
</comment>
<dbReference type="GO" id="GO:0007155">
    <property type="term" value="P:cell adhesion"/>
    <property type="evidence" value="ECO:0007669"/>
    <property type="project" value="InterPro"/>
</dbReference>
<dbReference type="PRINTS" id="PR01369">
    <property type="entry name" value="INTIMIN"/>
</dbReference>
<dbReference type="InterPro" id="IPR015217">
    <property type="entry name" value="Invasin_dom_3"/>
</dbReference>
<dbReference type="FunFam" id="2.40.160.160:FF:000001">
    <property type="entry name" value="Intimin-like inverse autotransporter SinH"/>
    <property type="match status" value="1"/>
</dbReference>
<keyword evidence="5" id="KW-0998">Cell outer membrane</keyword>
<organism evidence="10 11">
    <name type="scientific">Yersinia frederiksenii</name>
    <dbReference type="NCBI Taxonomy" id="29484"/>
    <lineage>
        <taxon>Bacteria</taxon>
        <taxon>Pseudomonadati</taxon>
        <taxon>Pseudomonadota</taxon>
        <taxon>Gammaproteobacteria</taxon>
        <taxon>Enterobacterales</taxon>
        <taxon>Yersiniaceae</taxon>
        <taxon>Yersinia</taxon>
    </lineage>
</organism>
<dbReference type="Gene3D" id="2.60.40.2700">
    <property type="match status" value="1"/>
</dbReference>
<dbReference type="InterPro" id="IPR008964">
    <property type="entry name" value="Invasin/intimin_cell_adhesion"/>
</dbReference>
<keyword evidence="4" id="KW-0472">Membrane</keyword>
<evidence type="ECO:0000256" key="2">
    <source>
        <dbReference type="ARBA" id="ARBA00010116"/>
    </source>
</evidence>
<dbReference type="PANTHER" id="PTHR39576:SF2">
    <property type="entry name" value="ATTACHING AND EFFACING PROTEIN HOMOLOG-RELATED"/>
    <property type="match status" value="1"/>
</dbReference>
<dbReference type="PROSITE" id="PS51127">
    <property type="entry name" value="BIG1"/>
    <property type="match status" value="2"/>
</dbReference>
<comment type="subcellular location">
    <subcellularLocation>
        <location evidence="1">Cell outer membrane</location>
    </subcellularLocation>
</comment>
<reference evidence="10 11" key="1">
    <citation type="submission" date="2018-06" db="EMBL/GenBank/DDBJ databases">
        <authorList>
            <consortium name="Pathogen Informatics"/>
            <person name="Doyle S."/>
        </authorList>
    </citation>
    <scope>NUCLEOTIDE SEQUENCE [LARGE SCALE GENOMIC DNA]</scope>
    <source>
        <strain evidence="10 11">NCTC11470</strain>
    </source>
</reference>